<organism evidence="2 3">
    <name type="scientific">Anaerococcus hydrogenalis DSM 7454</name>
    <dbReference type="NCBI Taxonomy" id="561177"/>
    <lineage>
        <taxon>Bacteria</taxon>
        <taxon>Bacillati</taxon>
        <taxon>Bacillota</taxon>
        <taxon>Tissierellia</taxon>
        <taxon>Tissierellales</taxon>
        <taxon>Peptoniphilaceae</taxon>
        <taxon>Anaerococcus</taxon>
    </lineage>
</organism>
<reference evidence="2 3" key="1">
    <citation type="submission" date="2008-09" db="EMBL/GenBank/DDBJ databases">
        <authorList>
            <person name="Fulton L."/>
            <person name="Clifton S."/>
            <person name="Fulton B."/>
            <person name="Xu J."/>
            <person name="Minx P."/>
            <person name="Pepin K.H."/>
            <person name="Johnson M."/>
            <person name="Thiruvilangam P."/>
            <person name="Bhonagiri V."/>
            <person name="Nash W.E."/>
            <person name="Mardis E.R."/>
            <person name="Wilson R.K."/>
        </authorList>
    </citation>
    <scope>NUCLEOTIDE SEQUENCE [LARGE SCALE GENOMIC DNA]</scope>
    <source>
        <strain evidence="2 3">DSM 7454</strain>
    </source>
</reference>
<dbReference type="Proteomes" id="UP000005451">
    <property type="component" value="Unassembled WGS sequence"/>
</dbReference>
<protein>
    <submittedName>
        <fullName evidence="2">Uncharacterized protein</fullName>
    </submittedName>
</protein>
<gene>
    <name evidence="2" type="ORF">ANHYDRO_00790</name>
</gene>
<feature type="transmembrane region" description="Helical" evidence="1">
    <location>
        <begin position="6"/>
        <end position="26"/>
    </location>
</feature>
<dbReference type="InterPro" id="IPR003740">
    <property type="entry name" value="YitT"/>
</dbReference>
<keyword evidence="1" id="KW-0812">Transmembrane</keyword>
<dbReference type="RefSeq" id="WP_004813511.1">
    <property type="nucleotide sequence ID" value="NZ_ABXA01000019.1"/>
</dbReference>
<keyword evidence="1" id="KW-1133">Transmembrane helix</keyword>
<feature type="transmembrane region" description="Helical" evidence="1">
    <location>
        <begin position="38"/>
        <end position="58"/>
    </location>
</feature>
<dbReference type="STRING" id="561177.ANHYDRO_00790"/>
<proteinExistence type="predicted"/>
<comment type="caution">
    <text evidence="2">The sequence shown here is derived from an EMBL/GenBank/DDBJ whole genome shotgun (WGS) entry which is preliminary data.</text>
</comment>
<dbReference type="EMBL" id="ABXA01000019">
    <property type="protein sequence ID" value="EEB36490.1"/>
    <property type="molecule type" value="Genomic_DNA"/>
</dbReference>
<dbReference type="Pfam" id="PF02588">
    <property type="entry name" value="YitT_membrane"/>
    <property type="match status" value="1"/>
</dbReference>
<evidence type="ECO:0000313" key="2">
    <source>
        <dbReference type="EMBL" id="EEB36490.1"/>
    </source>
</evidence>
<name>B6W891_9FIRM</name>
<dbReference type="AlphaFoldDB" id="B6W891"/>
<reference evidence="2 3" key="2">
    <citation type="submission" date="2008-10" db="EMBL/GenBank/DDBJ databases">
        <title>Draft genome sequence of Anaerococcus hydrogenalis (DSM 7454).</title>
        <authorList>
            <person name="Sudarsanam P."/>
            <person name="Ley R."/>
            <person name="Guruge J."/>
            <person name="Turnbaugh P.J."/>
            <person name="Mahowald M."/>
            <person name="Liep D."/>
            <person name="Gordon J."/>
        </authorList>
    </citation>
    <scope>NUCLEOTIDE SEQUENCE [LARGE SCALE GENOMIC DNA]</scope>
    <source>
        <strain evidence="2 3">DSM 7454</strain>
    </source>
</reference>
<keyword evidence="1" id="KW-0472">Membrane</keyword>
<evidence type="ECO:0000256" key="1">
    <source>
        <dbReference type="SAM" id="Phobius"/>
    </source>
</evidence>
<accession>B6W891</accession>
<evidence type="ECO:0000313" key="3">
    <source>
        <dbReference type="Proteomes" id="UP000005451"/>
    </source>
</evidence>
<sequence>MGDKIIKTINISVNSILIAFGMYFFLVQHKIASGGVTGISLIFANWFSFFYCWTMVLVSKCNFICIGISFDG</sequence>